<dbReference type="AlphaFoldDB" id="A0A9P0DZ08"/>
<name>A0A9P0DZ08_NEZVI</name>
<protein>
    <submittedName>
        <fullName evidence="3">Uncharacterized protein</fullName>
    </submittedName>
</protein>
<evidence type="ECO:0000256" key="2">
    <source>
        <dbReference type="SAM" id="Phobius"/>
    </source>
</evidence>
<feature type="region of interest" description="Disordered" evidence="1">
    <location>
        <begin position="125"/>
        <end position="153"/>
    </location>
</feature>
<evidence type="ECO:0000313" key="4">
    <source>
        <dbReference type="Proteomes" id="UP001152798"/>
    </source>
</evidence>
<keyword evidence="2" id="KW-1133">Transmembrane helix</keyword>
<feature type="transmembrane region" description="Helical" evidence="2">
    <location>
        <begin position="58"/>
        <end position="78"/>
    </location>
</feature>
<evidence type="ECO:0000313" key="3">
    <source>
        <dbReference type="EMBL" id="CAH1388721.1"/>
    </source>
</evidence>
<organism evidence="3 4">
    <name type="scientific">Nezara viridula</name>
    <name type="common">Southern green stink bug</name>
    <name type="synonym">Cimex viridulus</name>
    <dbReference type="NCBI Taxonomy" id="85310"/>
    <lineage>
        <taxon>Eukaryota</taxon>
        <taxon>Metazoa</taxon>
        <taxon>Ecdysozoa</taxon>
        <taxon>Arthropoda</taxon>
        <taxon>Hexapoda</taxon>
        <taxon>Insecta</taxon>
        <taxon>Pterygota</taxon>
        <taxon>Neoptera</taxon>
        <taxon>Paraneoptera</taxon>
        <taxon>Hemiptera</taxon>
        <taxon>Heteroptera</taxon>
        <taxon>Panheteroptera</taxon>
        <taxon>Pentatomomorpha</taxon>
        <taxon>Pentatomoidea</taxon>
        <taxon>Pentatomidae</taxon>
        <taxon>Pentatominae</taxon>
        <taxon>Nezara</taxon>
    </lineage>
</organism>
<keyword evidence="2" id="KW-0472">Membrane</keyword>
<sequence length="267" mass="29457">MLRLLNHSLKSRLITSGHFYNSTSYFCSDSDPKKPMPLFTDIEAKKIIDKLKHSKKGMVTPLLPLVVMNIGLISKLIAISTKVVKGKKNEQDPDEIAREIVNAAAGSIPVVENIVNEFLEEKISENMEDESEEKGEGENKGVSSIEEGLKDTEPQKRMASLMDIEANEIISKLQEMSNTNDSLTPNGPKKRIFLTLIGIAVNIVSIIVTIVAMSNNPSRRQEIQPNEITKNVIAAAASSFPIVGGNQKAVLGKKRSQENMQQESEEK</sequence>
<dbReference type="Proteomes" id="UP001152798">
    <property type="component" value="Chromosome 1"/>
</dbReference>
<keyword evidence="2" id="KW-0812">Transmembrane</keyword>
<reference evidence="3" key="1">
    <citation type="submission" date="2022-01" db="EMBL/GenBank/DDBJ databases">
        <authorList>
            <person name="King R."/>
        </authorList>
    </citation>
    <scope>NUCLEOTIDE SEQUENCE</scope>
</reference>
<gene>
    <name evidence="3" type="ORF">NEZAVI_LOCUS282</name>
</gene>
<accession>A0A9P0DZ08</accession>
<proteinExistence type="predicted"/>
<evidence type="ECO:0000256" key="1">
    <source>
        <dbReference type="SAM" id="MobiDB-lite"/>
    </source>
</evidence>
<feature type="transmembrane region" description="Helical" evidence="2">
    <location>
        <begin position="192"/>
        <end position="213"/>
    </location>
</feature>
<keyword evidence="4" id="KW-1185">Reference proteome</keyword>
<dbReference type="EMBL" id="OV725077">
    <property type="protein sequence ID" value="CAH1388721.1"/>
    <property type="molecule type" value="Genomic_DNA"/>
</dbReference>